<accession>A0A067PBY9</accession>
<dbReference type="PROSITE" id="PS50213">
    <property type="entry name" value="FAS1"/>
    <property type="match status" value="2"/>
</dbReference>
<dbReference type="STRING" id="933084.A0A067PBY9"/>
<dbReference type="HOGENOM" id="CLU_033355_1_0_1"/>
<feature type="region of interest" description="Disordered" evidence="1">
    <location>
        <begin position="342"/>
        <end position="366"/>
    </location>
</feature>
<protein>
    <recommendedName>
        <fullName evidence="3">FAS1 domain-containing protein</fullName>
    </recommendedName>
</protein>
<dbReference type="GO" id="GO:0005615">
    <property type="term" value="C:extracellular space"/>
    <property type="evidence" value="ECO:0007669"/>
    <property type="project" value="TreeGrafter"/>
</dbReference>
<evidence type="ECO:0000313" key="4">
    <source>
        <dbReference type="EMBL" id="KDQ51355.1"/>
    </source>
</evidence>
<dbReference type="Gene3D" id="2.30.180.10">
    <property type="entry name" value="FAS1 domain"/>
    <property type="match status" value="2"/>
</dbReference>
<reference evidence="5" key="1">
    <citation type="journal article" date="2014" name="Proc. Natl. Acad. Sci. U.S.A.">
        <title>Extensive sampling of basidiomycete genomes demonstrates inadequacy of the white-rot/brown-rot paradigm for wood decay fungi.</title>
        <authorList>
            <person name="Riley R."/>
            <person name="Salamov A.A."/>
            <person name="Brown D.W."/>
            <person name="Nagy L.G."/>
            <person name="Floudas D."/>
            <person name="Held B.W."/>
            <person name="Levasseur A."/>
            <person name="Lombard V."/>
            <person name="Morin E."/>
            <person name="Otillar R."/>
            <person name="Lindquist E.A."/>
            <person name="Sun H."/>
            <person name="LaButti K.M."/>
            <person name="Schmutz J."/>
            <person name="Jabbour D."/>
            <person name="Luo H."/>
            <person name="Baker S.E."/>
            <person name="Pisabarro A.G."/>
            <person name="Walton J.D."/>
            <person name="Blanchette R.A."/>
            <person name="Henrissat B."/>
            <person name="Martin F."/>
            <person name="Cullen D."/>
            <person name="Hibbett D.S."/>
            <person name="Grigoriev I.V."/>
        </authorList>
    </citation>
    <scope>NUCLEOTIDE SEQUENCE [LARGE SCALE GENOMIC DNA]</scope>
    <source>
        <strain evidence="5">MUCL 33604</strain>
    </source>
</reference>
<keyword evidence="2" id="KW-0732">Signal</keyword>
<keyword evidence="5" id="KW-1185">Reference proteome</keyword>
<name>A0A067PBY9_9AGAM</name>
<dbReference type="AlphaFoldDB" id="A0A067PBY9"/>
<gene>
    <name evidence="4" type="ORF">JAAARDRAFT_62567</name>
</gene>
<dbReference type="OrthoDB" id="286301at2759"/>
<feature type="signal peptide" evidence="2">
    <location>
        <begin position="1"/>
        <end position="18"/>
    </location>
</feature>
<dbReference type="InterPro" id="IPR000782">
    <property type="entry name" value="FAS1_domain"/>
</dbReference>
<dbReference type="Proteomes" id="UP000027265">
    <property type="component" value="Unassembled WGS sequence"/>
</dbReference>
<sequence>MRLTSLTFPFLSLGLATAQSINTTYVAGLLSALNGAGLTSLVSAASSLNSSTVGQQLLGELSAGSNGTTKFTIFAPNNGAFSGVPSNISGNPSLLADVLAYHIQTGNISTNEIASYPNTTIGRTLLNDSTYVQLEGGKNQVVAWSKQSNGNTTVLNQNTVVNVLSNTVYQNIQLYIIDGVLDIPGSLDAAMAANNLNTLRTVLSTITVGGGSLFTQLNSTRGFTLFAPTDAAFSAVQDQLTSLGSNMTALQAVLGNHIINGSTVYSPTLMTQNFTSGAGESLSSHANTSGVFIFSGNTTAEVSKPDVILDNGVMHIIDHVLLNLQSDSSAASSAYASATSAAAHTSTEQGPVGSTPSATGSAGGGGNGGKSAAVGLGVGSGWGMIVVGLVAGAFIL</sequence>
<dbReference type="InterPro" id="IPR050904">
    <property type="entry name" value="Adhesion/Biosynth-related"/>
</dbReference>
<proteinExistence type="predicted"/>
<dbReference type="GO" id="GO:0016236">
    <property type="term" value="P:macroautophagy"/>
    <property type="evidence" value="ECO:0007669"/>
    <property type="project" value="TreeGrafter"/>
</dbReference>
<evidence type="ECO:0000256" key="1">
    <source>
        <dbReference type="SAM" id="MobiDB-lite"/>
    </source>
</evidence>
<dbReference type="EMBL" id="KL197749">
    <property type="protein sequence ID" value="KDQ51355.1"/>
    <property type="molecule type" value="Genomic_DNA"/>
</dbReference>
<feature type="domain" description="FAS1" evidence="3">
    <location>
        <begin position="183"/>
        <end position="321"/>
    </location>
</feature>
<dbReference type="SMART" id="SM00554">
    <property type="entry name" value="FAS1"/>
    <property type="match status" value="2"/>
</dbReference>
<organism evidence="4 5">
    <name type="scientific">Jaapia argillacea MUCL 33604</name>
    <dbReference type="NCBI Taxonomy" id="933084"/>
    <lineage>
        <taxon>Eukaryota</taxon>
        <taxon>Fungi</taxon>
        <taxon>Dikarya</taxon>
        <taxon>Basidiomycota</taxon>
        <taxon>Agaricomycotina</taxon>
        <taxon>Agaricomycetes</taxon>
        <taxon>Agaricomycetidae</taxon>
        <taxon>Jaapiales</taxon>
        <taxon>Jaapiaceae</taxon>
        <taxon>Jaapia</taxon>
    </lineage>
</organism>
<evidence type="ECO:0000313" key="5">
    <source>
        <dbReference type="Proteomes" id="UP000027265"/>
    </source>
</evidence>
<dbReference type="InterPro" id="IPR036378">
    <property type="entry name" value="FAS1_dom_sf"/>
</dbReference>
<feature type="chain" id="PRO_5001643038" description="FAS1 domain-containing protein" evidence="2">
    <location>
        <begin position="19"/>
        <end position="396"/>
    </location>
</feature>
<dbReference type="GO" id="GO:0000329">
    <property type="term" value="C:fungal-type vacuole membrane"/>
    <property type="evidence" value="ECO:0007669"/>
    <property type="project" value="TreeGrafter"/>
</dbReference>
<dbReference type="InParanoid" id="A0A067PBY9"/>
<dbReference type="SUPFAM" id="SSF82153">
    <property type="entry name" value="FAS1 domain"/>
    <property type="match status" value="2"/>
</dbReference>
<feature type="compositionally biased region" description="Low complexity" evidence="1">
    <location>
        <begin position="342"/>
        <end position="360"/>
    </location>
</feature>
<dbReference type="PANTHER" id="PTHR10900">
    <property type="entry name" value="PERIOSTIN-RELATED"/>
    <property type="match status" value="1"/>
</dbReference>
<evidence type="ECO:0000259" key="3">
    <source>
        <dbReference type="PROSITE" id="PS50213"/>
    </source>
</evidence>
<evidence type="ECO:0000256" key="2">
    <source>
        <dbReference type="SAM" id="SignalP"/>
    </source>
</evidence>
<dbReference type="Pfam" id="PF02469">
    <property type="entry name" value="Fasciclin"/>
    <property type="match status" value="2"/>
</dbReference>
<dbReference type="PANTHER" id="PTHR10900:SF77">
    <property type="entry name" value="FI19380P1"/>
    <property type="match status" value="1"/>
</dbReference>
<feature type="domain" description="FAS1" evidence="3">
    <location>
        <begin position="38"/>
        <end position="181"/>
    </location>
</feature>